<evidence type="ECO:0000313" key="2">
    <source>
        <dbReference type="EMBL" id="CAA6824909.1"/>
    </source>
</evidence>
<dbReference type="EMBL" id="CACVAZ010000186">
    <property type="protein sequence ID" value="CAA6824909.1"/>
    <property type="molecule type" value="Genomic_DNA"/>
</dbReference>
<protein>
    <recommendedName>
        <fullName evidence="1">Endonuclease GajA/Old nuclease/RecF-like AAA domain-containing protein</fullName>
    </recommendedName>
</protein>
<name>A0A6S6UDF7_9BACT</name>
<gene>
    <name evidence="2" type="ORF">HELGO_WM58691</name>
</gene>
<evidence type="ECO:0000259" key="1">
    <source>
        <dbReference type="Pfam" id="PF13175"/>
    </source>
</evidence>
<dbReference type="Gene3D" id="3.40.50.300">
    <property type="entry name" value="P-loop containing nucleotide triphosphate hydrolases"/>
    <property type="match status" value="1"/>
</dbReference>
<proteinExistence type="predicted"/>
<dbReference type="InterPro" id="IPR051396">
    <property type="entry name" value="Bact_Antivir_Def_Nuclease"/>
</dbReference>
<dbReference type="InterPro" id="IPR027417">
    <property type="entry name" value="P-loop_NTPase"/>
</dbReference>
<organism evidence="2">
    <name type="scientific">uncultured Sulfurovum sp</name>
    <dbReference type="NCBI Taxonomy" id="269237"/>
    <lineage>
        <taxon>Bacteria</taxon>
        <taxon>Pseudomonadati</taxon>
        <taxon>Campylobacterota</taxon>
        <taxon>Epsilonproteobacteria</taxon>
        <taxon>Campylobacterales</taxon>
        <taxon>Sulfurovaceae</taxon>
        <taxon>Sulfurovum</taxon>
        <taxon>environmental samples</taxon>
    </lineage>
</organism>
<dbReference type="SUPFAM" id="SSF52540">
    <property type="entry name" value="P-loop containing nucleoside triphosphate hydrolases"/>
    <property type="match status" value="1"/>
</dbReference>
<feature type="domain" description="Endonuclease GajA/Old nuclease/RecF-like AAA" evidence="1">
    <location>
        <begin position="2"/>
        <end position="331"/>
    </location>
</feature>
<dbReference type="InterPro" id="IPR041685">
    <property type="entry name" value="AAA_GajA/Old/RecF-like"/>
</dbReference>
<accession>A0A6S6UDF7</accession>
<dbReference type="PANTHER" id="PTHR43581">
    <property type="entry name" value="ATP/GTP PHOSPHATASE"/>
    <property type="match status" value="1"/>
</dbReference>
<dbReference type="Pfam" id="PF13175">
    <property type="entry name" value="AAA_15"/>
    <property type="match status" value="1"/>
</dbReference>
<sequence>MEQLRIKNFLVIKNAKFDVGKINIIIGPQANGKSILVKLLYLFRETISESFLISVKNNELQKDFLKKIEESFEKYFPHYTWKNKDFQIIYIRDDIEIKISKTNTQRKIKIELSEYLTNQFRGLKSQYKKFLKQKKDDDRFIYDDFWEFKDQYIDESQEVSKYFSESIFIPASRSFFANLQKNIFSFLAENIDIDPFMKEFGSKYELAKNIHANTRFNEEIIQRNKSNKQFKEIVENILNGKYEYKDKQDWITSKGEMINVANTSSGQQESLPMLLILSIFPFVNDNKVNMYFIEEPEAHLFPVSQKHLVSLFGLIYNNDQDSVITTHSPYILTALNNLLLAYDIKEQKGKEALKDIIDEEFCINFDDIRAYTIEKGKLISIMDKEERLIGMNIIDSVSDEFSNTFDTLLSMQDYE</sequence>
<dbReference type="PANTHER" id="PTHR43581:SF4">
    <property type="entry name" value="ATP_GTP PHOSPHATASE"/>
    <property type="match status" value="1"/>
</dbReference>
<reference evidence="2" key="1">
    <citation type="submission" date="2020-01" db="EMBL/GenBank/DDBJ databases">
        <authorList>
            <person name="Meier V. D."/>
            <person name="Meier V D."/>
        </authorList>
    </citation>
    <scope>NUCLEOTIDE SEQUENCE</scope>
    <source>
        <strain evidence="2">HLG_WM_MAG_02</strain>
    </source>
</reference>
<dbReference type="AlphaFoldDB" id="A0A6S6UDF7"/>